<dbReference type="Proteomes" id="UP000235145">
    <property type="component" value="Unassembled WGS sequence"/>
</dbReference>
<dbReference type="AlphaFoldDB" id="A0A9R1XQQ7"/>
<evidence type="ECO:0000313" key="2">
    <source>
        <dbReference type="Proteomes" id="UP000235145"/>
    </source>
</evidence>
<proteinExistence type="predicted"/>
<reference evidence="1 2" key="1">
    <citation type="journal article" date="2017" name="Nat. Commun.">
        <title>Genome assembly with in vitro proximity ligation data and whole-genome triplication in lettuce.</title>
        <authorList>
            <person name="Reyes-Chin-Wo S."/>
            <person name="Wang Z."/>
            <person name="Yang X."/>
            <person name="Kozik A."/>
            <person name="Arikit S."/>
            <person name="Song C."/>
            <person name="Xia L."/>
            <person name="Froenicke L."/>
            <person name="Lavelle D.O."/>
            <person name="Truco M.J."/>
            <person name="Xia R."/>
            <person name="Zhu S."/>
            <person name="Xu C."/>
            <person name="Xu H."/>
            <person name="Xu X."/>
            <person name="Cox K."/>
            <person name="Korf I."/>
            <person name="Meyers B.C."/>
            <person name="Michelmore R.W."/>
        </authorList>
    </citation>
    <scope>NUCLEOTIDE SEQUENCE [LARGE SCALE GENOMIC DNA]</scope>
    <source>
        <strain evidence="2">cv. Salinas</strain>
        <tissue evidence="1">Seedlings</tissue>
    </source>
</reference>
<name>A0A9R1XQQ7_LACSA</name>
<dbReference type="EMBL" id="NBSK02000003">
    <property type="protein sequence ID" value="KAJ0218344.1"/>
    <property type="molecule type" value="Genomic_DNA"/>
</dbReference>
<gene>
    <name evidence="1" type="ORF">LSAT_V11C300126350</name>
</gene>
<accession>A0A9R1XQQ7</accession>
<evidence type="ECO:0000313" key="1">
    <source>
        <dbReference type="EMBL" id="KAJ0218344.1"/>
    </source>
</evidence>
<organism evidence="1 2">
    <name type="scientific">Lactuca sativa</name>
    <name type="common">Garden lettuce</name>
    <dbReference type="NCBI Taxonomy" id="4236"/>
    <lineage>
        <taxon>Eukaryota</taxon>
        <taxon>Viridiplantae</taxon>
        <taxon>Streptophyta</taxon>
        <taxon>Embryophyta</taxon>
        <taxon>Tracheophyta</taxon>
        <taxon>Spermatophyta</taxon>
        <taxon>Magnoliopsida</taxon>
        <taxon>eudicotyledons</taxon>
        <taxon>Gunneridae</taxon>
        <taxon>Pentapetalae</taxon>
        <taxon>asterids</taxon>
        <taxon>campanulids</taxon>
        <taxon>Asterales</taxon>
        <taxon>Asteraceae</taxon>
        <taxon>Cichorioideae</taxon>
        <taxon>Cichorieae</taxon>
        <taxon>Lactucinae</taxon>
        <taxon>Lactuca</taxon>
    </lineage>
</organism>
<comment type="caution">
    <text evidence="1">The sequence shown here is derived from an EMBL/GenBank/DDBJ whole genome shotgun (WGS) entry which is preliminary data.</text>
</comment>
<keyword evidence="2" id="KW-1185">Reference proteome</keyword>
<sequence>MVDHNCNLLIFSIADLIPHSPNCLSRSSSSSSDLLCSFAAAPSTGRFFSIVFIPTRGKKCLQKDDHLIHIFVVTFSFTRVLGSEGQDCPDNKFHLTTFLEDDTKSNGYSSKELSWLPNIVVGLDYSSGTTAAAFAAAISKGSS</sequence>
<protein>
    <submittedName>
        <fullName evidence="1">Uncharacterized protein</fullName>
    </submittedName>
</protein>